<dbReference type="InterPro" id="IPR051469">
    <property type="entry name" value="FliN/MopA/SpaO"/>
</dbReference>
<proteinExistence type="predicted"/>
<name>A0A5C6Q968_9GAMM</name>
<keyword evidence="1" id="KW-0145">Chemotaxis</keyword>
<dbReference type="EMBL" id="VOLR01000025">
    <property type="protein sequence ID" value="TWX56094.1"/>
    <property type="molecule type" value="Genomic_DNA"/>
</dbReference>
<protein>
    <recommendedName>
        <fullName evidence="2">Chemotaxis phosphatase CheX-like domain-containing protein</fullName>
    </recommendedName>
</protein>
<dbReference type="Proteomes" id="UP000321917">
    <property type="component" value="Unassembled WGS sequence"/>
</dbReference>
<evidence type="ECO:0000256" key="1">
    <source>
        <dbReference type="ARBA" id="ARBA00022500"/>
    </source>
</evidence>
<keyword evidence="5" id="KW-1185">Reference proteome</keyword>
<evidence type="ECO:0000313" key="6">
    <source>
        <dbReference type="Proteomes" id="UP000321917"/>
    </source>
</evidence>
<evidence type="ECO:0000313" key="4">
    <source>
        <dbReference type="EMBL" id="TWX65117.1"/>
    </source>
</evidence>
<dbReference type="InterPro" id="IPR028976">
    <property type="entry name" value="CheC-like_sf"/>
</dbReference>
<comment type="caution">
    <text evidence="4">The sequence shown here is derived from an EMBL/GenBank/DDBJ whole genome shotgun (WGS) entry which is preliminary data.</text>
</comment>
<reference evidence="4 6" key="1">
    <citation type="submission" date="2019-07" db="EMBL/GenBank/DDBJ databases">
        <title>Genomes of sea-ice associated Colwellia species.</title>
        <authorList>
            <person name="Bowman J.P."/>
        </authorList>
    </citation>
    <scope>NUCLEOTIDE SEQUENCE [LARGE SCALE GENOMIC DNA]</scope>
    <source>
        <strain evidence="3 5">ACAM 607</strain>
        <strain evidence="4 6">IC036</strain>
    </source>
</reference>
<dbReference type="RefSeq" id="WP_146800374.1">
    <property type="nucleotide sequence ID" value="NZ_VOLP01000024.1"/>
</dbReference>
<dbReference type="AlphaFoldDB" id="A0A5C6Q968"/>
<dbReference type="EMBL" id="VOLQ01000025">
    <property type="protein sequence ID" value="TWX65117.1"/>
    <property type="molecule type" value="Genomic_DNA"/>
</dbReference>
<dbReference type="GO" id="GO:0006935">
    <property type="term" value="P:chemotaxis"/>
    <property type="evidence" value="ECO:0007669"/>
    <property type="project" value="UniProtKB-KW"/>
</dbReference>
<dbReference type="InterPro" id="IPR028051">
    <property type="entry name" value="CheX-like_dom"/>
</dbReference>
<dbReference type="OrthoDB" id="274823at2"/>
<dbReference type="PANTHER" id="PTHR43484:SF1">
    <property type="entry name" value="FLAGELLAR MOTOR SWITCH PROTEIN FLIN"/>
    <property type="match status" value="1"/>
</dbReference>
<feature type="domain" description="Chemotaxis phosphatase CheX-like" evidence="2">
    <location>
        <begin position="66"/>
        <end position="163"/>
    </location>
</feature>
<organism evidence="4 6">
    <name type="scientific">Colwellia hornerae</name>
    <dbReference type="NCBI Taxonomy" id="89402"/>
    <lineage>
        <taxon>Bacteria</taxon>
        <taxon>Pseudomonadati</taxon>
        <taxon>Pseudomonadota</taxon>
        <taxon>Gammaproteobacteria</taxon>
        <taxon>Alteromonadales</taxon>
        <taxon>Colwelliaceae</taxon>
        <taxon>Colwellia</taxon>
    </lineage>
</organism>
<dbReference type="CDD" id="cd17910">
    <property type="entry name" value="CheC_ClassII"/>
    <property type="match status" value="1"/>
</dbReference>
<evidence type="ECO:0000313" key="3">
    <source>
        <dbReference type="EMBL" id="TWX56094.1"/>
    </source>
</evidence>
<evidence type="ECO:0000259" key="2">
    <source>
        <dbReference type="Pfam" id="PF13690"/>
    </source>
</evidence>
<dbReference type="Proteomes" id="UP000321525">
    <property type="component" value="Unassembled WGS sequence"/>
</dbReference>
<dbReference type="PANTHER" id="PTHR43484">
    <property type="match status" value="1"/>
</dbReference>
<gene>
    <name evidence="3" type="ORF">ESZ26_15505</name>
    <name evidence="4" type="ORF">ESZ27_12825</name>
</gene>
<evidence type="ECO:0000313" key="5">
    <source>
        <dbReference type="Proteomes" id="UP000321525"/>
    </source>
</evidence>
<accession>A0A5C6Q968</accession>
<dbReference type="SUPFAM" id="SSF103039">
    <property type="entry name" value="CheC-like"/>
    <property type="match status" value="1"/>
</dbReference>
<dbReference type="Pfam" id="PF13690">
    <property type="entry name" value="CheX"/>
    <property type="match status" value="1"/>
</dbReference>
<dbReference type="Gene3D" id="3.40.1550.10">
    <property type="entry name" value="CheC-like"/>
    <property type="match status" value="1"/>
</dbReference>
<sequence length="207" mass="23045">MKDNLSPLEIDALTEIFNIGIGRAANSLNKMVSQPVDLTIPKVEIVSNKIAKSKLQFASDTEISAVIQRFEGDFKGQAILMFSKESGLQLVSTLLGNKFPPEALSDLEQDSLVEIGNVILNACFGTVINFLKSSIKIEMPEFIQGDINKVYVYSSENDWSLYIKVKFTLPDDNIEGFISFIMDITSLEIFQESVRKFVFGITNKSEA</sequence>